<keyword evidence="2 7" id="KW-0812">Transmembrane</keyword>
<feature type="transmembrane region" description="Helical" evidence="7">
    <location>
        <begin position="45"/>
        <end position="69"/>
    </location>
</feature>
<protein>
    <recommendedName>
        <fullName evidence="8">Rhodopsin domain-containing protein</fullName>
    </recommendedName>
</protein>
<dbReference type="OrthoDB" id="2988756at2759"/>
<sequence>MASDSASKGMAVFVTGIVFLVLAALSVVFRLIARVGYLKNAGSDDAAIVIALLACIALIVATCIQVQHGLGKHISEVSPQEVSDMLRCLWVAIIAYNIALTTIKISIILQYLRVFVGRRIRSWCWATIALVAVYGLETVITAVITCIPVNAFWLGGGSCIPKKFLWFFNAAFNILTDIIILVLPMPVLSSLRLPLKQKIGLMFVFALGGFVCLVSVLRLHSLYVVSTSDDMTWDNADTAIWSYIEVTTGIICACMPATKALISRFFPHLLSTNHSRQPTLPSQGRSHNFRSALSHTTPVRLTDVNGDHKTVTRVEVGEGVYRERDVERASLGDDSGSGNGKDIFVTTSMTQDVERKSEMGSEKDLIIQHT</sequence>
<dbReference type="Pfam" id="PF20684">
    <property type="entry name" value="Fung_rhodopsin"/>
    <property type="match status" value="1"/>
</dbReference>
<evidence type="ECO:0000256" key="3">
    <source>
        <dbReference type="ARBA" id="ARBA00022989"/>
    </source>
</evidence>
<feature type="region of interest" description="Disordered" evidence="6">
    <location>
        <begin position="350"/>
        <end position="370"/>
    </location>
</feature>
<keyword evidence="3 7" id="KW-1133">Transmembrane helix</keyword>
<evidence type="ECO:0000256" key="5">
    <source>
        <dbReference type="ARBA" id="ARBA00038359"/>
    </source>
</evidence>
<evidence type="ECO:0000256" key="7">
    <source>
        <dbReference type="SAM" id="Phobius"/>
    </source>
</evidence>
<reference evidence="9" key="1">
    <citation type="submission" date="2021-02" db="EMBL/GenBank/DDBJ databases">
        <title>Genome sequence Cadophora malorum strain M34.</title>
        <authorList>
            <person name="Stefanovic E."/>
            <person name="Vu D."/>
            <person name="Scully C."/>
            <person name="Dijksterhuis J."/>
            <person name="Roader J."/>
            <person name="Houbraken J."/>
        </authorList>
    </citation>
    <scope>NUCLEOTIDE SEQUENCE</scope>
    <source>
        <strain evidence="9">M34</strain>
    </source>
</reference>
<dbReference type="EMBL" id="JAFJYH010000010">
    <property type="protein sequence ID" value="KAG4425460.1"/>
    <property type="molecule type" value="Genomic_DNA"/>
</dbReference>
<dbReference type="PANTHER" id="PTHR33048:SF132">
    <property type="entry name" value="MEMBRANE PROTEIN, PUTATIVE (AFU_ORTHOLOGUE AFUA_6G07820)-RELATED"/>
    <property type="match status" value="1"/>
</dbReference>
<feature type="transmembrane region" description="Helical" evidence="7">
    <location>
        <begin position="165"/>
        <end position="187"/>
    </location>
</feature>
<evidence type="ECO:0000256" key="6">
    <source>
        <dbReference type="SAM" id="MobiDB-lite"/>
    </source>
</evidence>
<name>A0A8H7WIE6_9HELO</name>
<organism evidence="9 10">
    <name type="scientific">Cadophora malorum</name>
    <dbReference type="NCBI Taxonomy" id="108018"/>
    <lineage>
        <taxon>Eukaryota</taxon>
        <taxon>Fungi</taxon>
        <taxon>Dikarya</taxon>
        <taxon>Ascomycota</taxon>
        <taxon>Pezizomycotina</taxon>
        <taxon>Leotiomycetes</taxon>
        <taxon>Helotiales</taxon>
        <taxon>Ploettnerulaceae</taxon>
        <taxon>Cadophora</taxon>
    </lineage>
</organism>
<evidence type="ECO:0000256" key="2">
    <source>
        <dbReference type="ARBA" id="ARBA00022692"/>
    </source>
</evidence>
<evidence type="ECO:0000259" key="8">
    <source>
        <dbReference type="Pfam" id="PF20684"/>
    </source>
</evidence>
<feature type="transmembrane region" description="Helical" evidence="7">
    <location>
        <begin position="199"/>
        <end position="220"/>
    </location>
</feature>
<feature type="transmembrane region" description="Helical" evidence="7">
    <location>
        <begin position="240"/>
        <end position="262"/>
    </location>
</feature>
<keyword evidence="4 7" id="KW-0472">Membrane</keyword>
<evidence type="ECO:0000313" key="10">
    <source>
        <dbReference type="Proteomes" id="UP000664132"/>
    </source>
</evidence>
<feature type="domain" description="Rhodopsin" evidence="8">
    <location>
        <begin position="29"/>
        <end position="264"/>
    </location>
</feature>
<feature type="transmembrane region" description="Helical" evidence="7">
    <location>
        <begin position="124"/>
        <end position="153"/>
    </location>
</feature>
<accession>A0A8H7WIE6</accession>
<dbReference type="PANTHER" id="PTHR33048">
    <property type="entry name" value="PTH11-LIKE INTEGRAL MEMBRANE PROTEIN (AFU_ORTHOLOGUE AFUA_5G11245)"/>
    <property type="match status" value="1"/>
</dbReference>
<evidence type="ECO:0000256" key="4">
    <source>
        <dbReference type="ARBA" id="ARBA00023136"/>
    </source>
</evidence>
<dbReference type="GO" id="GO:0016020">
    <property type="term" value="C:membrane"/>
    <property type="evidence" value="ECO:0007669"/>
    <property type="project" value="UniProtKB-SubCell"/>
</dbReference>
<dbReference type="InterPro" id="IPR049326">
    <property type="entry name" value="Rhodopsin_dom_fungi"/>
</dbReference>
<feature type="transmembrane region" description="Helical" evidence="7">
    <location>
        <begin position="12"/>
        <end position="33"/>
    </location>
</feature>
<feature type="compositionally biased region" description="Basic and acidic residues" evidence="6">
    <location>
        <begin position="352"/>
        <end position="370"/>
    </location>
</feature>
<proteinExistence type="inferred from homology"/>
<comment type="similarity">
    <text evidence="5">Belongs to the SAT4 family.</text>
</comment>
<feature type="transmembrane region" description="Helical" evidence="7">
    <location>
        <begin position="89"/>
        <end position="112"/>
    </location>
</feature>
<comment type="caution">
    <text evidence="9">The sequence shown here is derived from an EMBL/GenBank/DDBJ whole genome shotgun (WGS) entry which is preliminary data.</text>
</comment>
<keyword evidence="10" id="KW-1185">Reference proteome</keyword>
<dbReference type="AlphaFoldDB" id="A0A8H7WIE6"/>
<gene>
    <name evidence="9" type="ORF">IFR04_001379</name>
</gene>
<evidence type="ECO:0000313" key="9">
    <source>
        <dbReference type="EMBL" id="KAG4425460.1"/>
    </source>
</evidence>
<dbReference type="Proteomes" id="UP000664132">
    <property type="component" value="Unassembled WGS sequence"/>
</dbReference>
<evidence type="ECO:0000256" key="1">
    <source>
        <dbReference type="ARBA" id="ARBA00004141"/>
    </source>
</evidence>
<comment type="subcellular location">
    <subcellularLocation>
        <location evidence="1">Membrane</location>
        <topology evidence="1">Multi-pass membrane protein</topology>
    </subcellularLocation>
</comment>
<dbReference type="InterPro" id="IPR052337">
    <property type="entry name" value="SAT4-like"/>
</dbReference>